<evidence type="ECO:0000256" key="1">
    <source>
        <dbReference type="ARBA" id="ARBA00023054"/>
    </source>
</evidence>
<dbReference type="Ensembl" id="ENSGEVT00005021693.1">
    <property type="protein sequence ID" value="ENSGEVP00005020654.1"/>
    <property type="gene ID" value="ENSGEVG00005014652.1"/>
</dbReference>
<feature type="coiled-coil region" evidence="2">
    <location>
        <begin position="1"/>
        <end position="51"/>
    </location>
</feature>
<dbReference type="FunFam" id="1.20.5.340:FF:000001">
    <property type="entry name" value="Tropomyosin alpha-1 chain isoform 2"/>
    <property type="match status" value="1"/>
</dbReference>
<keyword evidence="4" id="KW-1185">Reference proteome</keyword>
<dbReference type="Proteomes" id="UP000694390">
    <property type="component" value="Unassembled WGS sequence"/>
</dbReference>
<evidence type="ECO:0000313" key="3">
    <source>
        <dbReference type="Ensembl" id="ENSGEVP00005020654.1"/>
    </source>
</evidence>
<accession>A0A8C4Y621</accession>
<dbReference type="OrthoDB" id="128924at2759"/>
<dbReference type="SUPFAM" id="SSF57997">
    <property type="entry name" value="Tropomyosin"/>
    <property type="match status" value="1"/>
</dbReference>
<evidence type="ECO:0000313" key="4">
    <source>
        <dbReference type="Proteomes" id="UP000694390"/>
    </source>
</evidence>
<name>A0A8C4Y621_9SAUR</name>
<proteinExistence type="predicted"/>
<evidence type="ECO:0000256" key="2">
    <source>
        <dbReference type="SAM" id="Coils"/>
    </source>
</evidence>
<evidence type="ECO:0008006" key="5">
    <source>
        <dbReference type="Google" id="ProtNLM"/>
    </source>
</evidence>
<reference evidence="3" key="1">
    <citation type="submission" date="2025-08" db="UniProtKB">
        <authorList>
            <consortium name="Ensembl"/>
        </authorList>
    </citation>
    <scope>IDENTIFICATION</scope>
</reference>
<dbReference type="Gene3D" id="1.20.5.340">
    <property type="match status" value="1"/>
</dbReference>
<dbReference type="GeneTree" id="ENSGT01030000234542"/>
<reference evidence="3" key="2">
    <citation type="submission" date="2025-09" db="UniProtKB">
        <authorList>
            <consortium name="Ensembl"/>
        </authorList>
    </citation>
    <scope>IDENTIFICATION</scope>
</reference>
<dbReference type="AlphaFoldDB" id="A0A8C4Y621"/>
<keyword evidence="1 2" id="KW-0175">Coiled coil</keyword>
<organism evidence="3 4">
    <name type="scientific">Gopherus evgoodei</name>
    <name type="common">Goodes thornscrub tortoise</name>
    <dbReference type="NCBI Taxonomy" id="1825980"/>
    <lineage>
        <taxon>Eukaryota</taxon>
        <taxon>Metazoa</taxon>
        <taxon>Chordata</taxon>
        <taxon>Craniata</taxon>
        <taxon>Vertebrata</taxon>
        <taxon>Euteleostomi</taxon>
        <taxon>Archelosauria</taxon>
        <taxon>Testudinata</taxon>
        <taxon>Testudines</taxon>
        <taxon>Cryptodira</taxon>
        <taxon>Durocryptodira</taxon>
        <taxon>Testudinoidea</taxon>
        <taxon>Testudinidae</taxon>
        <taxon>Gopherus</taxon>
    </lineage>
</organism>
<protein>
    <recommendedName>
        <fullName evidence="5">Tropomyosin</fullName>
    </recommendedName>
</protein>
<sequence length="92" mass="10509">MEAIKKKLQMLKLHKENALDQAKADKRAAEDRSLEDELVALQKKLKGTEDEPDKYSKSLKGAQEKLEVAEKKAVDLRSFNIYTAIYWGTKEA</sequence>